<sequence>MNHFQKLQKPFLLKWVSSNLHQNYHRSSTSLLPLCFQIANCPTYYTSRAEENTENDYILIDKKQKQKQIPNYRNVYLKEAQSSLLHYFHDTRNLPFNDAEHMTKNCPVFIDKLLKKVEGENDIEHSLAKYFRYHPINEFESFFESIGLSPSEINQVLPRDLMFLNDDDLLIDNYHVLCDYGIPRSMIGKIYMEAREVFKYDYGVLYSKLRAYEDLGLNHNSVTKVIVSSGSFLIGSVNGDFVKLLDLLRSSEIEFRWIEGRLSHKNSYNWSRMLEFFSFISEIGYSKEKLRTLMRRHPQLLVEDSGRTAFKLVGILIKMGSTGKEISSFLLQFPRVQIGTFVKNLRQCLLFLIEIEMDANDINKIAREHPLLLGFCSLKKPNSILSILNVGKKRICNVIKEDPNQLKNWVMGLKVEPLPNSGDGQKSLMQKSEFLLNVGFIENSEKFNKALKVFRGKGGELQERFDCFVKAGLDRKDVTDMIKVAPQILNQTKHMIEQKIDFLVNGMCYPISSLVAFPQFICYTVERAKLRVAMYTWLKDEGLASPKLALSTILACSENAFVTKFIKNHPGGLEVWENLKKQDFV</sequence>
<evidence type="ECO:0000256" key="3">
    <source>
        <dbReference type="ARBA" id="ARBA00022946"/>
    </source>
</evidence>
<evidence type="ECO:0008006" key="6">
    <source>
        <dbReference type="Google" id="ProtNLM"/>
    </source>
</evidence>
<dbReference type="InterPro" id="IPR018506">
    <property type="entry name" value="Cyt_B5_heme-BS"/>
</dbReference>
<gene>
    <name evidence="4" type="ORF">AQUCO_07500021v1</name>
</gene>
<dbReference type="Pfam" id="PF02536">
    <property type="entry name" value="mTERF"/>
    <property type="match status" value="1"/>
</dbReference>
<dbReference type="STRING" id="218851.A0A2G5C954"/>
<dbReference type="InterPro" id="IPR038538">
    <property type="entry name" value="MTERF_sf"/>
</dbReference>
<evidence type="ECO:0000256" key="2">
    <source>
        <dbReference type="ARBA" id="ARBA00022472"/>
    </source>
</evidence>
<accession>A0A2G5C954</accession>
<protein>
    <recommendedName>
        <fullName evidence="6">Transcription termination factor MTEF18, mitochondrial-like</fullName>
    </recommendedName>
</protein>
<keyword evidence="2" id="KW-0805">Transcription regulation</keyword>
<proteinExistence type="inferred from homology"/>
<name>A0A2G5C954_AQUCA</name>
<keyword evidence="2" id="KW-0806">Transcription termination</keyword>
<dbReference type="InterPro" id="IPR003690">
    <property type="entry name" value="MTERF"/>
</dbReference>
<comment type="similarity">
    <text evidence="1">Belongs to the mTERF family.</text>
</comment>
<dbReference type="Proteomes" id="UP000230069">
    <property type="component" value="Unassembled WGS sequence"/>
</dbReference>
<keyword evidence="3" id="KW-0809">Transit peptide</keyword>
<organism evidence="4 5">
    <name type="scientific">Aquilegia coerulea</name>
    <name type="common">Rocky mountain columbine</name>
    <dbReference type="NCBI Taxonomy" id="218851"/>
    <lineage>
        <taxon>Eukaryota</taxon>
        <taxon>Viridiplantae</taxon>
        <taxon>Streptophyta</taxon>
        <taxon>Embryophyta</taxon>
        <taxon>Tracheophyta</taxon>
        <taxon>Spermatophyta</taxon>
        <taxon>Magnoliopsida</taxon>
        <taxon>Ranunculales</taxon>
        <taxon>Ranunculaceae</taxon>
        <taxon>Thalictroideae</taxon>
        <taxon>Aquilegia</taxon>
    </lineage>
</organism>
<evidence type="ECO:0000313" key="5">
    <source>
        <dbReference type="Proteomes" id="UP000230069"/>
    </source>
</evidence>
<dbReference type="PANTHER" id="PTHR13068:SF38">
    <property type="entry name" value="TRANSCRIPTION TERMINATION FACTOR FAMILY PROTEIN"/>
    <property type="match status" value="1"/>
</dbReference>
<dbReference type="GO" id="GO:0020037">
    <property type="term" value="F:heme binding"/>
    <property type="evidence" value="ECO:0007669"/>
    <property type="project" value="InterPro"/>
</dbReference>
<evidence type="ECO:0000256" key="1">
    <source>
        <dbReference type="ARBA" id="ARBA00007692"/>
    </source>
</evidence>
<keyword evidence="5" id="KW-1185">Reference proteome</keyword>
<dbReference type="PANTHER" id="PTHR13068">
    <property type="entry name" value="CGI-12 PROTEIN-RELATED"/>
    <property type="match status" value="1"/>
</dbReference>
<dbReference type="FunCoup" id="A0A2G5C954">
    <property type="interactions" value="535"/>
</dbReference>
<reference evidence="4 5" key="1">
    <citation type="submission" date="2017-09" db="EMBL/GenBank/DDBJ databases">
        <title>WGS assembly of Aquilegia coerulea Goldsmith.</title>
        <authorList>
            <person name="Hodges S."/>
            <person name="Kramer E."/>
            <person name="Nordborg M."/>
            <person name="Tomkins J."/>
            <person name="Borevitz J."/>
            <person name="Derieg N."/>
            <person name="Yan J."/>
            <person name="Mihaltcheva S."/>
            <person name="Hayes R.D."/>
            <person name="Rokhsar D."/>
        </authorList>
    </citation>
    <scope>NUCLEOTIDE SEQUENCE [LARGE SCALE GENOMIC DNA]</scope>
    <source>
        <strain evidence="5">cv. Goldsmith</strain>
    </source>
</reference>
<evidence type="ECO:0000313" key="4">
    <source>
        <dbReference type="EMBL" id="PIA27806.1"/>
    </source>
</evidence>
<dbReference type="FunFam" id="1.25.70.10:FF:000014">
    <property type="entry name" value="Transcription termination factor MTEF18, mitochondrial"/>
    <property type="match status" value="1"/>
</dbReference>
<dbReference type="GO" id="GO:0006353">
    <property type="term" value="P:DNA-templated transcription termination"/>
    <property type="evidence" value="ECO:0007669"/>
    <property type="project" value="UniProtKB-KW"/>
</dbReference>
<dbReference type="GO" id="GO:0003676">
    <property type="term" value="F:nucleic acid binding"/>
    <property type="evidence" value="ECO:0007669"/>
    <property type="project" value="InterPro"/>
</dbReference>
<dbReference type="SMART" id="SM00733">
    <property type="entry name" value="Mterf"/>
    <property type="match status" value="4"/>
</dbReference>
<keyword evidence="2" id="KW-0804">Transcription</keyword>
<dbReference type="OrthoDB" id="764594at2759"/>
<dbReference type="Gene3D" id="1.25.70.10">
    <property type="entry name" value="Transcription termination factor 3, mitochondrial"/>
    <property type="match status" value="2"/>
</dbReference>
<dbReference type="InParanoid" id="A0A2G5C954"/>
<dbReference type="PROSITE" id="PS00191">
    <property type="entry name" value="CYTOCHROME_B5_1"/>
    <property type="match status" value="1"/>
</dbReference>
<dbReference type="AlphaFoldDB" id="A0A2G5C954"/>
<dbReference type="EMBL" id="KZ305092">
    <property type="protein sequence ID" value="PIA27806.1"/>
    <property type="molecule type" value="Genomic_DNA"/>
</dbReference>